<dbReference type="AlphaFoldDB" id="A0A316EFW6"/>
<dbReference type="OrthoDB" id="9797415at2"/>
<dbReference type="Proteomes" id="UP000245489">
    <property type="component" value="Unassembled WGS sequence"/>
</dbReference>
<sequence length="207" mass="24045">MANQINTIIFDLGGVLIDWNPLYVFNDLIPDAERRKEFFDNICTMHWNEQQDAGTPIAQATEERIALFPAWENEIRAYYGRWVEMLGDANHGTVEILKSLIDSPDYRVYALTNWSAETFPIAKSMERFQFLHWFEGILVSGEEFLLKPQPEIYEAILERYDIDRHKAVFIDDNYKNVVGSEAVGLKAIHFTTPEKLAEELRQLTVNI</sequence>
<protein>
    <submittedName>
        <fullName evidence="1">2-haloacid dehalogenase</fullName>
    </submittedName>
</protein>
<keyword evidence="2" id="KW-1185">Reference proteome</keyword>
<dbReference type="RefSeq" id="WP_109741625.1">
    <property type="nucleotide sequence ID" value="NZ_QGGO01000003.1"/>
</dbReference>
<gene>
    <name evidence="1" type="ORF">LV89_00852</name>
</gene>
<dbReference type="SUPFAM" id="SSF56784">
    <property type="entry name" value="HAD-like"/>
    <property type="match status" value="1"/>
</dbReference>
<evidence type="ECO:0000313" key="2">
    <source>
        <dbReference type="Proteomes" id="UP000245489"/>
    </source>
</evidence>
<proteinExistence type="predicted"/>
<dbReference type="SFLD" id="SFLDG01129">
    <property type="entry name" value="C1.5:_HAD__Beta-PGM__Phosphata"/>
    <property type="match status" value="1"/>
</dbReference>
<reference evidence="1 2" key="1">
    <citation type="submission" date="2018-05" db="EMBL/GenBank/DDBJ databases">
        <title>Genomic Encyclopedia of Archaeal and Bacterial Type Strains, Phase II (KMG-II): from individual species to whole genera.</title>
        <authorList>
            <person name="Goeker M."/>
        </authorList>
    </citation>
    <scope>NUCLEOTIDE SEQUENCE [LARGE SCALE GENOMIC DNA]</scope>
    <source>
        <strain evidence="1 2">DSM 22214</strain>
    </source>
</reference>
<dbReference type="InterPro" id="IPR036412">
    <property type="entry name" value="HAD-like_sf"/>
</dbReference>
<organism evidence="1 2">
    <name type="scientific">Arcicella aurantiaca</name>
    <dbReference type="NCBI Taxonomy" id="591202"/>
    <lineage>
        <taxon>Bacteria</taxon>
        <taxon>Pseudomonadati</taxon>
        <taxon>Bacteroidota</taxon>
        <taxon>Cytophagia</taxon>
        <taxon>Cytophagales</taxon>
        <taxon>Flectobacillaceae</taxon>
        <taxon>Arcicella</taxon>
    </lineage>
</organism>
<dbReference type="PANTHER" id="PTHR43611:SF3">
    <property type="entry name" value="FLAVIN MONONUCLEOTIDE HYDROLASE 1, CHLOROPLATIC"/>
    <property type="match status" value="1"/>
</dbReference>
<comment type="caution">
    <text evidence="1">The sequence shown here is derived from an EMBL/GenBank/DDBJ whole genome shotgun (WGS) entry which is preliminary data.</text>
</comment>
<dbReference type="PANTHER" id="PTHR43611">
    <property type="entry name" value="ALPHA-D-GLUCOSE 1-PHOSPHATE PHOSPHATASE"/>
    <property type="match status" value="1"/>
</dbReference>
<accession>A0A316EFW6</accession>
<dbReference type="PRINTS" id="PR00413">
    <property type="entry name" value="HADHALOGNASE"/>
</dbReference>
<dbReference type="SFLD" id="SFLDS00003">
    <property type="entry name" value="Haloacid_Dehalogenase"/>
    <property type="match status" value="1"/>
</dbReference>
<name>A0A316EFW6_9BACT</name>
<dbReference type="CDD" id="cd02603">
    <property type="entry name" value="HAD_sEH-N_like"/>
    <property type="match status" value="1"/>
</dbReference>
<dbReference type="InterPro" id="IPR023214">
    <property type="entry name" value="HAD_sf"/>
</dbReference>
<dbReference type="Pfam" id="PF00702">
    <property type="entry name" value="Hydrolase"/>
    <property type="match status" value="1"/>
</dbReference>
<dbReference type="Gene3D" id="3.40.50.1000">
    <property type="entry name" value="HAD superfamily/HAD-like"/>
    <property type="match status" value="1"/>
</dbReference>
<dbReference type="InterPro" id="IPR006439">
    <property type="entry name" value="HAD-SF_hydro_IA"/>
</dbReference>
<dbReference type="EMBL" id="QGGO01000003">
    <property type="protein sequence ID" value="PWK28647.1"/>
    <property type="molecule type" value="Genomic_DNA"/>
</dbReference>
<evidence type="ECO:0000313" key="1">
    <source>
        <dbReference type="EMBL" id="PWK28647.1"/>
    </source>
</evidence>